<keyword evidence="3" id="KW-1185">Reference proteome</keyword>
<dbReference type="GeneID" id="54459617"/>
<feature type="compositionally biased region" description="Acidic residues" evidence="1">
    <location>
        <begin position="239"/>
        <end position="249"/>
    </location>
</feature>
<feature type="region of interest" description="Disordered" evidence="1">
    <location>
        <begin position="134"/>
        <end position="167"/>
    </location>
</feature>
<evidence type="ECO:0000313" key="2">
    <source>
        <dbReference type="EMBL" id="KAF2815634.1"/>
    </source>
</evidence>
<feature type="region of interest" description="Disordered" evidence="1">
    <location>
        <begin position="187"/>
        <end position="264"/>
    </location>
</feature>
<accession>A0A6A6Z5R1</accession>
<proteinExistence type="predicted"/>
<dbReference type="Proteomes" id="UP000504636">
    <property type="component" value="Unplaced"/>
</dbReference>
<protein>
    <submittedName>
        <fullName evidence="2 4">Uncharacterized protein</fullName>
    </submittedName>
</protein>
<feature type="region of interest" description="Disordered" evidence="1">
    <location>
        <begin position="61"/>
        <end position="108"/>
    </location>
</feature>
<dbReference type="RefSeq" id="XP_033582598.1">
    <property type="nucleotide sequence ID" value="XM_033718724.1"/>
</dbReference>
<dbReference type="EMBL" id="MU003693">
    <property type="protein sequence ID" value="KAF2815634.1"/>
    <property type="molecule type" value="Genomic_DNA"/>
</dbReference>
<evidence type="ECO:0000313" key="3">
    <source>
        <dbReference type="Proteomes" id="UP000504636"/>
    </source>
</evidence>
<dbReference type="OrthoDB" id="10571719at2759"/>
<feature type="compositionally biased region" description="Polar residues" evidence="1">
    <location>
        <begin position="73"/>
        <end position="84"/>
    </location>
</feature>
<sequence length="264" mass="29065">MKPTKRVRSSSVHGPTHDEKRQKRSLGASEVTTLEGITSSADTLPLLEDLPASRAAAILDDVERGRSKWRATPETQALRQQESASDSRWDEGESISSDSGYDSDSDATSFSELSFVPSKFAACNILFVRISDVDHEDDDGDDEAEQDEDTGIDSANDLPPKTTSVLQPRVRVTRSVFEWLNQLSPSSSYHPTWNDDHQTQSSNTTDDEHDGTPTSLSLVAQAHHAEGDVYANRSGMTASDEEFFSEEEPPASNSAEAAMDYWYD</sequence>
<gene>
    <name evidence="2 4" type="ORF">BDZ99DRAFT_457612</name>
</gene>
<name>A0A6A6Z5R1_9PEZI</name>
<evidence type="ECO:0000256" key="1">
    <source>
        <dbReference type="SAM" id="MobiDB-lite"/>
    </source>
</evidence>
<reference evidence="2 4" key="1">
    <citation type="journal article" date="2020" name="Stud. Mycol.">
        <title>101 Dothideomycetes genomes: a test case for predicting lifestyles and emergence of pathogens.</title>
        <authorList>
            <person name="Haridas S."/>
            <person name="Albert R."/>
            <person name="Binder M."/>
            <person name="Bloem J."/>
            <person name="Labutti K."/>
            <person name="Salamov A."/>
            <person name="Andreopoulos B."/>
            <person name="Baker S."/>
            <person name="Barry K."/>
            <person name="Bills G."/>
            <person name="Bluhm B."/>
            <person name="Cannon C."/>
            <person name="Castanera R."/>
            <person name="Culley D."/>
            <person name="Daum C."/>
            <person name="Ezra D."/>
            <person name="Gonzalez J."/>
            <person name="Henrissat B."/>
            <person name="Kuo A."/>
            <person name="Liang C."/>
            <person name="Lipzen A."/>
            <person name="Lutzoni F."/>
            <person name="Magnuson J."/>
            <person name="Mondo S."/>
            <person name="Nolan M."/>
            <person name="Ohm R."/>
            <person name="Pangilinan J."/>
            <person name="Park H.-J."/>
            <person name="Ramirez L."/>
            <person name="Alfaro M."/>
            <person name="Sun H."/>
            <person name="Tritt A."/>
            <person name="Yoshinaga Y."/>
            <person name="Zwiers L.-H."/>
            <person name="Turgeon B."/>
            <person name="Goodwin S."/>
            <person name="Spatafora J."/>
            <person name="Crous P."/>
            <person name="Grigoriev I."/>
        </authorList>
    </citation>
    <scope>NUCLEOTIDE SEQUENCE</scope>
    <source>
        <strain evidence="2 4">CBS 304.34</strain>
    </source>
</reference>
<reference evidence="4" key="2">
    <citation type="submission" date="2020-04" db="EMBL/GenBank/DDBJ databases">
        <authorList>
            <consortium name="NCBI Genome Project"/>
        </authorList>
    </citation>
    <scope>NUCLEOTIDE SEQUENCE</scope>
    <source>
        <strain evidence="4">CBS 304.34</strain>
    </source>
</reference>
<organism evidence="2">
    <name type="scientific">Mytilinidion resinicola</name>
    <dbReference type="NCBI Taxonomy" id="574789"/>
    <lineage>
        <taxon>Eukaryota</taxon>
        <taxon>Fungi</taxon>
        <taxon>Dikarya</taxon>
        <taxon>Ascomycota</taxon>
        <taxon>Pezizomycotina</taxon>
        <taxon>Dothideomycetes</taxon>
        <taxon>Pleosporomycetidae</taxon>
        <taxon>Mytilinidiales</taxon>
        <taxon>Mytilinidiaceae</taxon>
        <taxon>Mytilinidion</taxon>
    </lineage>
</organism>
<feature type="compositionally biased region" description="Polar residues" evidence="1">
    <location>
        <begin position="30"/>
        <end position="40"/>
    </location>
</feature>
<feature type="compositionally biased region" description="Acidic residues" evidence="1">
    <location>
        <begin position="134"/>
        <end position="151"/>
    </location>
</feature>
<feature type="region of interest" description="Disordered" evidence="1">
    <location>
        <begin position="1"/>
        <end position="40"/>
    </location>
</feature>
<reference evidence="4" key="3">
    <citation type="submission" date="2025-04" db="UniProtKB">
        <authorList>
            <consortium name="RefSeq"/>
        </authorList>
    </citation>
    <scope>IDENTIFICATION</scope>
    <source>
        <strain evidence="4">CBS 304.34</strain>
    </source>
</reference>
<dbReference type="AlphaFoldDB" id="A0A6A6Z5R1"/>
<evidence type="ECO:0000313" key="4">
    <source>
        <dbReference type="RefSeq" id="XP_033582598.1"/>
    </source>
</evidence>